<keyword evidence="5" id="KW-0175">Coiled coil</keyword>
<evidence type="ECO:0000256" key="2">
    <source>
        <dbReference type="ARBA" id="ARBA00012438"/>
    </source>
</evidence>
<dbReference type="InterPro" id="IPR000014">
    <property type="entry name" value="PAS"/>
</dbReference>
<dbReference type="Pfam" id="PF00512">
    <property type="entry name" value="HisKA"/>
    <property type="match status" value="2"/>
</dbReference>
<dbReference type="CDD" id="cd00130">
    <property type="entry name" value="PAS"/>
    <property type="match status" value="1"/>
</dbReference>
<dbReference type="PROSITE" id="PS50110">
    <property type="entry name" value="RESPONSE_REGULATORY"/>
    <property type="match status" value="1"/>
</dbReference>
<dbReference type="Gene3D" id="3.30.565.10">
    <property type="entry name" value="Histidine kinase-like ATPase, C-terminal domain"/>
    <property type="match status" value="2"/>
</dbReference>
<dbReference type="InterPro" id="IPR004358">
    <property type="entry name" value="Sig_transdc_His_kin-like_C"/>
</dbReference>
<dbReference type="SMART" id="SM00448">
    <property type="entry name" value="REC"/>
    <property type="match status" value="1"/>
</dbReference>
<dbReference type="InterPro" id="IPR013656">
    <property type="entry name" value="PAS_4"/>
</dbReference>
<dbReference type="InterPro" id="IPR011006">
    <property type="entry name" value="CheY-like_superfamily"/>
</dbReference>
<dbReference type="PANTHER" id="PTHR43547:SF2">
    <property type="entry name" value="HYBRID SIGNAL TRANSDUCTION HISTIDINE KINASE C"/>
    <property type="match status" value="1"/>
</dbReference>
<dbReference type="Proteomes" id="UP000830116">
    <property type="component" value="Chromosome"/>
</dbReference>
<feature type="modified residue" description="4-aspartylphosphate" evidence="4">
    <location>
        <position position="514"/>
    </location>
</feature>
<dbReference type="EC" id="2.7.13.3" evidence="2"/>
<dbReference type="Gene3D" id="3.40.50.2300">
    <property type="match status" value="1"/>
</dbReference>
<feature type="domain" description="Histidine kinase" evidence="6">
    <location>
        <begin position="628"/>
        <end position="846"/>
    </location>
</feature>
<dbReference type="EMBL" id="CP093442">
    <property type="protein sequence ID" value="UOF01264.1"/>
    <property type="molecule type" value="Genomic_DNA"/>
</dbReference>
<dbReference type="InterPro" id="IPR001789">
    <property type="entry name" value="Sig_transdc_resp-reg_receiver"/>
</dbReference>
<dbReference type="PROSITE" id="PS50109">
    <property type="entry name" value="HIS_KIN"/>
    <property type="match status" value="2"/>
</dbReference>
<dbReference type="InterPro" id="IPR036097">
    <property type="entry name" value="HisK_dim/P_sf"/>
</dbReference>
<evidence type="ECO:0000256" key="3">
    <source>
        <dbReference type="ARBA" id="ARBA00022553"/>
    </source>
</evidence>
<dbReference type="GO" id="GO:0005524">
    <property type="term" value="F:ATP binding"/>
    <property type="evidence" value="ECO:0007669"/>
    <property type="project" value="UniProtKB-KW"/>
</dbReference>
<dbReference type="CDD" id="cd00082">
    <property type="entry name" value="HisKA"/>
    <property type="match status" value="2"/>
</dbReference>
<evidence type="ECO:0000313" key="8">
    <source>
        <dbReference type="EMBL" id="UOF01264.1"/>
    </source>
</evidence>
<evidence type="ECO:0000259" key="7">
    <source>
        <dbReference type="PROSITE" id="PS50110"/>
    </source>
</evidence>
<dbReference type="RefSeq" id="WP_243537655.1">
    <property type="nucleotide sequence ID" value="NZ_CP093442.1"/>
</dbReference>
<dbReference type="SMART" id="SM00387">
    <property type="entry name" value="HATPase_c"/>
    <property type="match status" value="2"/>
</dbReference>
<reference evidence="8" key="1">
    <citation type="submission" date="2022-03" db="EMBL/GenBank/DDBJ databases">
        <title>Genome Identification and Characterization of new species Bdellovibrio reynosense LBG001 sp. nov. from a Mexico soil sample.</title>
        <authorList>
            <person name="Camilli A."/>
            <person name="Ajao Y."/>
            <person name="Guo X."/>
        </authorList>
    </citation>
    <scope>NUCLEOTIDE SEQUENCE</scope>
    <source>
        <strain evidence="8">LBG001</strain>
    </source>
</reference>
<protein>
    <recommendedName>
        <fullName evidence="2">histidine kinase</fullName>
        <ecNumber evidence="2">2.7.13.3</ecNumber>
    </recommendedName>
</protein>
<dbReference type="SMART" id="SM00388">
    <property type="entry name" value="HisKA"/>
    <property type="match status" value="2"/>
</dbReference>
<evidence type="ECO:0000313" key="9">
    <source>
        <dbReference type="Proteomes" id="UP000830116"/>
    </source>
</evidence>
<dbReference type="Pfam" id="PF00072">
    <property type="entry name" value="Response_reg"/>
    <property type="match status" value="1"/>
</dbReference>
<dbReference type="Gene3D" id="1.10.287.130">
    <property type="match status" value="2"/>
</dbReference>
<accession>A0ABY4C909</accession>
<proteinExistence type="predicted"/>
<dbReference type="InterPro" id="IPR036890">
    <property type="entry name" value="HATPase_C_sf"/>
</dbReference>
<dbReference type="InterPro" id="IPR035965">
    <property type="entry name" value="PAS-like_dom_sf"/>
</dbReference>
<keyword evidence="8" id="KW-0547">Nucleotide-binding</keyword>
<feature type="coiled-coil region" evidence="5">
    <location>
        <begin position="158"/>
        <end position="192"/>
    </location>
</feature>
<dbReference type="InterPro" id="IPR005467">
    <property type="entry name" value="His_kinase_dom"/>
</dbReference>
<keyword evidence="9" id="KW-1185">Reference proteome</keyword>
<dbReference type="Pfam" id="PF02518">
    <property type="entry name" value="HATPase_c"/>
    <property type="match status" value="2"/>
</dbReference>
<sequence>MDFKTLFEQAPDLYCVLLPDFTVIAVSDAYNRATKTRREEMIGKTMFEVFPDNPDDPNATGVTNLRHSLETALRTKQPDSMAVQKYDIRRPQEEGGGFEERYWSPVNTPILNEQGEVIYLLHKAQDVTDFINLKKQEQWRTQESEQWRSRAIQVESDIYERAQEIQKANKELAAKERELRKLYEKLTELDRQKTQFFANVSHELRTPLTLIIGPVDQLLKSPEITAKTKELLELIRKNAMALLRQVNDLLDIAKFDAGELAAHYEQIQLNEFVKRIADNFSVLAQEKNIQFTLDLPEELKVEVDPDKLQKIVMNLLGNAFKFTPANGKIRISLENKVKEGRPYFVLSVADSGPGIPENQRKNIFERFFQIEDSKVRQKGGTGLGLSIVKDFTDLLQGKVEVSQAQEGGAQFIIEIPMIAPEKTEVFTSIHEGSQELTQQQMISELIEEKSETTPEFYKDEESDQAVILVVEDNSALRNFVASCLSAEFRCVTAGDGLEGYRQAQLIKPDLILTDLMMPKYDGTYLIDHLRLDQEIKDIPVIVLTARADDKLRMDLLSRGAADYLLKPFPPEELLVRVRNHVSYYRAKRLLQTELEMQGEDLDEMVRELASANQELKRLSKMKDEFLATLSHELRTPASIIFSYSEMLKEEELESEFMIEAIEAVNRNAKMQLRLVSDLLDIARSMKGKISLAREKILFEDVLQEVLQSQNYFAKEKGVELKFKTGPALPPIWADPVRLSQILGNLISNAIKFTHPGGHILIEAVQNKGFINVSVIDDGEGITPDYLPHIFKPFTQQNSTLARSHTGLGLGLSIVQHLVQLHGGTISAHSEGLNRGSKFLLSLPVFDEKLISNFDSIQRQDGDLHH</sequence>
<dbReference type="PRINTS" id="PR00344">
    <property type="entry name" value="BCTRLSENSOR"/>
</dbReference>
<dbReference type="SUPFAM" id="SSF47384">
    <property type="entry name" value="Homodimeric domain of signal transducing histidine kinase"/>
    <property type="match status" value="2"/>
</dbReference>
<evidence type="ECO:0000256" key="4">
    <source>
        <dbReference type="PROSITE-ProRule" id="PRU00169"/>
    </source>
</evidence>
<dbReference type="Pfam" id="PF08448">
    <property type="entry name" value="PAS_4"/>
    <property type="match status" value="1"/>
</dbReference>
<dbReference type="InterPro" id="IPR003661">
    <property type="entry name" value="HisK_dim/P_dom"/>
</dbReference>
<dbReference type="SUPFAM" id="SSF52172">
    <property type="entry name" value="CheY-like"/>
    <property type="match status" value="1"/>
</dbReference>
<evidence type="ECO:0000256" key="1">
    <source>
        <dbReference type="ARBA" id="ARBA00000085"/>
    </source>
</evidence>
<dbReference type="PANTHER" id="PTHR43547">
    <property type="entry name" value="TWO-COMPONENT HISTIDINE KINASE"/>
    <property type="match status" value="1"/>
</dbReference>
<keyword evidence="3 4" id="KW-0597">Phosphoprotein</keyword>
<organism evidence="8 9">
    <name type="scientific">Bdellovibrio reynosensis</name>
    <dbReference type="NCBI Taxonomy" id="2835041"/>
    <lineage>
        <taxon>Bacteria</taxon>
        <taxon>Pseudomonadati</taxon>
        <taxon>Bdellovibrionota</taxon>
        <taxon>Bdellovibrionia</taxon>
        <taxon>Bdellovibrionales</taxon>
        <taxon>Pseudobdellovibrionaceae</taxon>
        <taxon>Bdellovibrio</taxon>
    </lineage>
</organism>
<dbReference type="Gene3D" id="3.30.450.20">
    <property type="entry name" value="PAS domain"/>
    <property type="match status" value="1"/>
</dbReference>
<dbReference type="InterPro" id="IPR003594">
    <property type="entry name" value="HATPase_dom"/>
</dbReference>
<dbReference type="SUPFAM" id="SSF55874">
    <property type="entry name" value="ATPase domain of HSP90 chaperone/DNA topoisomerase II/histidine kinase"/>
    <property type="match status" value="2"/>
</dbReference>
<feature type="domain" description="Histidine kinase" evidence="6">
    <location>
        <begin position="199"/>
        <end position="419"/>
    </location>
</feature>
<gene>
    <name evidence="8" type="ORF">MNR06_16335</name>
</gene>
<evidence type="ECO:0000259" key="6">
    <source>
        <dbReference type="PROSITE" id="PS50109"/>
    </source>
</evidence>
<keyword evidence="8" id="KW-0067">ATP-binding</keyword>
<name>A0ABY4C909_9BACT</name>
<feature type="coiled-coil region" evidence="5">
    <location>
        <begin position="594"/>
        <end position="667"/>
    </location>
</feature>
<evidence type="ECO:0000256" key="5">
    <source>
        <dbReference type="SAM" id="Coils"/>
    </source>
</evidence>
<comment type="catalytic activity">
    <reaction evidence="1">
        <text>ATP + protein L-histidine = ADP + protein N-phospho-L-histidine.</text>
        <dbReference type="EC" id="2.7.13.3"/>
    </reaction>
</comment>
<feature type="domain" description="Response regulatory" evidence="7">
    <location>
        <begin position="466"/>
        <end position="581"/>
    </location>
</feature>
<dbReference type="SUPFAM" id="SSF55785">
    <property type="entry name" value="PYP-like sensor domain (PAS domain)"/>
    <property type="match status" value="1"/>
</dbReference>